<keyword evidence="5" id="KW-0862">Zinc</keyword>
<dbReference type="PROSITE" id="PS50089">
    <property type="entry name" value="ZF_RING_2"/>
    <property type="match status" value="1"/>
</dbReference>
<dbReference type="SMART" id="SM00184">
    <property type="entry name" value="RING"/>
    <property type="match status" value="1"/>
</dbReference>
<comment type="catalytic activity">
    <reaction evidence="1">
        <text>S-ubiquitinyl-[E2 ubiquitin-conjugating enzyme]-L-cysteine + [acceptor protein]-L-lysine = [E2 ubiquitin-conjugating enzyme]-L-cysteine + N(6)-ubiquitinyl-[acceptor protein]-L-lysine.</text>
        <dbReference type="EC" id="2.3.2.27"/>
    </reaction>
</comment>
<gene>
    <name evidence="10" type="ORF">J5N97_005869</name>
</gene>
<dbReference type="SUPFAM" id="SSF57850">
    <property type="entry name" value="RING/U-box"/>
    <property type="match status" value="1"/>
</dbReference>
<reference evidence="10" key="2">
    <citation type="journal article" date="2022" name="Hortic Res">
        <title>The genome of Dioscorea zingiberensis sheds light on the biosynthesis, origin and evolution of the medicinally important diosgenin saponins.</title>
        <authorList>
            <person name="Li Y."/>
            <person name="Tan C."/>
            <person name="Li Z."/>
            <person name="Guo J."/>
            <person name="Li S."/>
            <person name="Chen X."/>
            <person name="Wang C."/>
            <person name="Dai X."/>
            <person name="Yang H."/>
            <person name="Song W."/>
            <person name="Hou L."/>
            <person name="Xu J."/>
            <person name="Tong Z."/>
            <person name="Xu A."/>
            <person name="Yuan X."/>
            <person name="Wang W."/>
            <person name="Yang Q."/>
            <person name="Chen L."/>
            <person name="Sun Z."/>
            <person name="Wang K."/>
            <person name="Pan B."/>
            <person name="Chen J."/>
            <person name="Bao Y."/>
            <person name="Liu F."/>
            <person name="Qi X."/>
            <person name="Gang D.R."/>
            <person name="Wen J."/>
            <person name="Li J."/>
        </authorList>
    </citation>
    <scope>NUCLEOTIDE SEQUENCE</scope>
    <source>
        <strain evidence="10">Dzin_1.0</strain>
    </source>
</reference>
<evidence type="ECO:0000256" key="2">
    <source>
        <dbReference type="ARBA" id="ARBA00012483"/>
    </source>
</evidence>
<evidence type="ECO:0000259" key="9">
    <source>
        <dbReference type="PROSITE" id="PS50089"/>
    </source>
</evidence>
<accession>A0A9D5HSR5</accession>
<evidence type="ECO:0000256" key="6">
    <source>
        <dbReference type="ARBA" id="ARBA00024209"/>
    </source>
</evidence>
<dbReference type="Gene3D" id="3.30.40.10">
    <property type="entry name" value="Zinc/RING finger domain, C3HC4 (zinc finger)"/>
    <property type="match status" value="1"/>
</dbReference>
<keyword evidence="8" id="KW-0812">Transmembrane</keyword>
<sequence>MGTTFIFVILVVLFWASFFWYNCFFNRQAQQRREFELQEVVRRPVNHDLPLQIIRSASEDLEQCNKQLADIPVTIYNKLPLSSSSCSPDDTTSTSICTGTSESNGGGGDQDGEVCVICLEEYEDGEKVRSLPTCRHMFHQECIDPWLVKSSSFCPVCRIRVIQRAVEPQNIHWINIDS</sequence>
<feature type="domain" description="RING-type" evidence="9">
    <location>
        <begin position="115"/>
        <end position="158"/>
    </location>
</feature>
<dbReference type="AlphaFoldDB" id="A0A9D5HSR5"/>
<keyword evidence="4 7" id="KW-0863">Zinc-finger</keyword>
<evidence type="ECO:0000256" key="1">
    <source>
        <dbReference type="ARBA" id="ARBA00000900"/>
    </source>
</evidence>
<dbReference type="Proteomes" id="UP001085076">
    <property type="component" value="Miscellaneous, Linkage group lg01"/>
</dbReference>
<evidence type="ECO:0000313" key="10">
    <source>
        <dbReference type="EMBL" id="KAJ0987513.1"/>
    </source>
</evidence>
<dbReference type="InterPro" id="IPR013083">
    <property type="entry name" value="Znf_RING/FYVE/PHD"/>
</dbReference>
<protein>
    <recommendedName>
        <fullName evidence="2">RING-type E3 ubiquitin transferase</fullName>
        <ecNumber evidence="2">2.3.2.27</ecNumber>
    </recommendedName>
</protein>
<reference evidence="10" key="1">
    <citation type="submission" date="2021-03" db="EMBL/GenBank/DDBJ databases">
        <authorList>
            <person name="Li Z."/>
            <person name="Yang C."/>
        </authorList>
    </citation>
    <scope>NUCLEOTIDE SEQUENCE</scope>
    <source>
        <strain evidence="10">Dzin_1.0</strain>
        <tissue evidence="10">Leaf</tissue>
    </source>
</reference>
<comment type="similarity">
    <text evidence="6">Belongs to the RING-type zinc finger family. ATL subfamily.</text>
</comment>
<evidence type="ECO:0000256" key="3">
    <source>
        <dbReference type="ARBA" id="ARBA00022723"/>
    </source>
</evidence>
<comment type="caution">
    <text evidence="10">The sequence shown here is derived from an EMBL/GenBank/DDBJ whole genome shotgun (WGS) entry which is preliminary data.</text>
</comment>
<keyword evidence="11" id="KW-1185">Reference proteome</keyword>
<evidence type="ECO:0000256" key="7">
    <source>
        <dbReference type="PROSITE-ProRule" id="PRU00175"/>
    </source>
</evidence>
<evidence type="ECO:0000256" key="8">
    <source>
        <dbReference type="SAM" id="Phobius"/>
    </source>
</evidence>
<evidence type="ECO:0000256" key="4">
    <source>
        <dbReference type="ARBA" id="ARBA00022771"/>
    </source>
</evidence>
<name>A0A9D5HSR5_9LILI</name>
<dbReference type="EMBL" id="JAGGNH010000001">
    <property type="protein sequence ID" value="KAJ0987513.1"/>
    <property type="molecule type" value="Genomic_DNA"/>
</dbReference>
<dbReference type="GO" id="GO:0061630">
    <property type="term" value="F:ubiquitin protein ligase activity"/>
    <property type="evidence" value="ECO:0007669"/>
    <property type="project" value="UniProtKB-EC"/>
</dbReference>
<keyword evidence="3" id="KW-0479">Metal-binding</keyword>
<dbReference type="PANTHER" id="PTHR14155">
    <property type="entry name" value="RING FINGER DOMAIN-CONTAINING"/>
    <property type="match status" value="1"/>
</dbReference>
<feature type="transmembrane region" description="Helical" evidence="8">
    <location>
        <begin position="6"/>
        <end position="25"/>
    </location>
</feature>
<dbReference type="GO" id="GO:0008270">
    <property type="term" value="F:zinc ion binding"/>
    <property type="evidence" value="ECO:0007669"/>
    <property type="project" value="UniProtKB-KW"/>
</dbReference>
<dbReference type="Pfam" id="PF13639">
    <property type="entry name" value="zf-RING_2"/>
    <property type="match status" value="1"/>
</dbReference>
<dbReference type="InterPro" id="IPR053238">
    <property type="entry name" value="RING-H2_zinc_finger"/>
</dbReference>
<keyword evidence="8" id="KW-1133">Transmembrane helix</keyword>
<keyword evidence="8" id="KW-0472">Membrane</keyword>
<evidence type="ECO:0000256" key="5">
    <source>
        <dbReference type="ARBA" id="ARBA00022833"/>
    </source>
</evidence>
<dbReference type="InterPro" id="IPR001841">
    <property type="entry name" value="Znf_RING"/>
</dbReference>
<proteinExistence type="inferred from homology"/>
<dbReference type="OrthoDB" id="644023at2759"/>
<organism evidence="10 11">
    <name type="scientific">Dioscorea zingiberensis</name>
    <dbReference type="NCBI Taxonomy" id="325984"/>
    <lineage>
        <taxon>Eukaryota</taxon>
        <taxon>Viridiplantae</taxon>
        <taxon>Streptophyta</taxon>
        <taxon>Embryophyta</taxon>
        <taxon>Tracheophyta</taxon>
        <taxon>Spermatophyta</taxon>
        <taxon>Magnoliopsida</taxon>
        <taxon>Liliopsida</taxon>
        <taxon>Dioscoreales</taxon>
        <taxon>Dioscoreaceae</taxon>
        <taxon>Dioscorea</taxon>
    </lineage>
</organism>
<dbReference type="PANTHER" id="PTHR14155:SF632">
    <property type="entry name" value="RING-H2 FINGER PROTEIN ATL17-RELATED"/>
    <property type="match status" value="1"/>
</dbReference>
<evidence type="ECO:0000313" key="11">
    <source>
        <dbReference type="Proteomes" id="UP001085076"/>
    </source>
</evidence>
<dbReference type="EC" id="2.3.2.27" evidence="2"/>